<organism evidence="1 2">
    <name type="scientific">Candidatus Amesbacteria bacterium RIFCSPLOWO2_01_FULL_48_25</name>
    <dbReference type="NCBI Taxonomy" id="1797259"/>
    <lineage>
        <taxon>Bacteria</taxon>
        <taxon>Candidatus Amesiibacteriota</taxon>
    </lineage>
</organism>
<gene>
    <name evidence="1" type="ORF">A2989_04835</name>
</gene>
<evidence type="ECO:0000313" key="2">
    <source>
        <dbReference type="Proteomes" id="UP000177080"/>
    </source>
</evidence>
<comment type="caution">
    <text evidence="1">The sequence shown here is derived from an EMBL/GenBank/DDBJ whole genome shotgun (WGS) entry which is preliminary data.</text>
</comment>
<reference evidence="1 2" key="1">
    <citation type="journal article" date="2016" name="Nat. Commun.">
        <title>Thousands of microbial genomes shed light on interconnected biogeochemical processes in an aquifer system.</title>
        <authorList>
            <person name="Anantharaman K."/>
            <person name="Brown C.T."/>
            <person name="Hug L.A."/>
            <person name="Sharon I."/>
            <person name="Castelle C.J."/>
            <person name="Probst A.J."/>
            <person name="Thomas B.C."/>
            <person name="Singh A."/>
            <person name="Wilkins M.J."/>
            <person name="Karaoz U."/>
            <person name="Brodie E.L."/>
            <person name="Williams K.H."/>
            <person name="Hubbard S.S."/>
            <person name="Banfield J.F."/>
        </authorList>
    </citation>
    <scope>NUCLEOTIDE SEQUENCE [LARGE SCALE GENOMIC DNA]</scope>
</reference>
<protein>
    <submittedName>
        <fullName evidence="1">Uncharacterized protein</fullName>
    </submittedName>
</protein>
<dbReference type="EMBL" id="MEXN01000001">
    <property type="protein sequence ID" value="OGD04332.1"/>
    <property type="molecule type" value="Genomic_DNA"/>
</dbReference>
<dbReference type="AlphaFoldDB" id="A0A1F4ZDJ9"/>
<evidence type="ECO:0000313" key="1">
    <source>
        <dbReference type="EMBL" id="OGD04332.1"/>
    </source>
</evidence>
<name>A0A1F4ZDJ9_9BACT</name>
<dbReference type="Proteomes" id="UP000177080">
    <property type="component" value="Unassembled WGS sequence"/>
</dbReference>
<accession>A0A1F4ZDJ9</accession>
<proteinExistence type="predicted"/>
<sequence length="69" mass="8345">MDTQTRLKYLEEQLAKYKPKYLEAKRKFRGVRHENSLSELRYTEFMVYKDMVEGLEREISGLENRNGRA</sequence>
<dbReference type="STRING" id="1797259.A2989_04835"/>